<feature type="region of interest" description="Disordered" evidence="1">
    <location>
        <begin position="1005"/>
        <end position="1118"/>
    </location>
</feature>
<feature type="region of interest" description="Disordered" evidence="1">
    <location>
        <begin position="617"/>
        <end position="682"/>
    </location>
</feature>
<keyword evidence="3" id="KW-1185">Reference proteome</keyword>
<feature type="region of interest" description="Disordered" evidence="1">
    <location>
        <begin position="698"/>
        <end position="823"/>
    </location>
</feature>
<feature type="region of interest" description="Disordered" evidence="1">
    <location>
        <begin position="1200"/>
        <end position="1267"/>
    </location>
</feature>
<dbReference type="Proteomes" id="UP000503349">
    <property type="component" value="Chromosome 20"/>
</dbReference>
<dbReference type="EMBL" id="CM015731">
    <property type="protein sequence ID" value="KAF3704465.1"/>
    <property type="molecule type" value="Genomic_DNA"/>
</dbReference>
<feature type="compositionally biased region" description="Acidic residues" evidence="1">
    <location>
        <begin position="624"/>
        <end position="638"/>
    </location>
</feature>
<feature type="compositionally biased region" description="Basic and acidic residues" evidence="1">
    <location>
        <begin position="1024"/>
        <end position="1050"/>
    </location>
</feature>
<feature type="compositionally biased region" description="Basic and acidic residues" evidence="1">
    <location>
        <begin position="413"/>
        <end position="424"/>
    </location>
</feature>
<reference evidence="3" key="2">
    <citation type="submission" date="2019-02" db="EMBL/GenBank/DDBJ databases">
        <title>Opniocepnalus argus Var Kimnra genome.</title>
        <authorList>
            <person name="Zhou C."/>
            <person name="Xiao S."/>
        </authorList>
    </citation>
    <scope>NUCLEOTIDE SEQUENCE [LARGE SCALE GENOMIC DNA]</scope>
</reference>
<evidence type="ECO:0000313" key="3">
    <source>
        <dbReference type="Proteomes" id="UP000503349"/>
    </source>
</evidence>
<feature type="compositionally biased region" description="Polar residues" evidence="1">
    <location>
        <begin position="698"/>
        <end position="718"/>
    </location>
</feature>
<name>A0A6G1QPJ0_CHAAH</name>
<sequence length="2225" mass="249027">MDPDSDNPVSRIERTFWTVWYYITGAVSRVLGSEPTNVVSSDPNSFQESAADSEAADNGHTQGDISRGKIDEEQPLSAASLLSSSGAVVAWELCKTKNSDLKEDEECTEQKTQLSGVSESKASEEGESTREGRFSETENDDAGLLSPKDTRAEKAEEEENVHQKVDTHRQVESLENVEYEEKLKTGSLAPIDDGMSEITEEDTQRTMTPDDPKKINETIKLGQEGNKIHPEDEEVLEEGDDIEITDSGLEEEDNMHMNEAEVQREDTATSATALMHEKVESSSGVLQLVSECENKSDEGEKPESEISICELWSVGDTGVKLDTGKEKMMAPDSESDINEDEQEEEDDSLLNETEQCEEENMSEAENKQTIYIEPEEEEEIISVREDSQEKNILTKCDACSIDNLQNAEPQSKVSEELVSTREGRFSQTENDDAELLSPKDTRAEKAEEEENVHQKVDTHRQVESLENVEYEEKLKTGSLTPIDDGMSEITEEDTQRTMTPDDPKKMDETVKLGEEGNKIHPEDEQVLEEGDDIEITDSGLEEEDNMHVNEAEVQREDTATSATALMHEKVESSSGVLQLVSECENKSDEGEKPESEISICELWSVSDTGVILDTGKEKMMAPESESDIAEDEQEEEDESMLHERGQYEEENVCEAEKQQTISKEPEEEEEITSVREDSQEKNILTKCDACSIDNLQNAEPQTKVSEELVSTSQGQFSETENDDAGLLSPKDTRAEKAEEEENVHQKVDTHRQVESLENVEYEEKLKTGSLTPIDDGMSEITEEDTQRTMTPDDPKKMDETVKLGEEGNKIHPEDEQVLDEGDEIEIKLCTITDSGLEEEDNMHVNETEVQREDTATLATALMHEKVESSSGVLQLVSECENKSDEGEKPETQISICELWSVGDTGVKQDTGKKNMMAPEREIDSAEDEQEEEDDSLLNESEQCEEGNMSEAENKQTIYKEPEEEDEIMSVREDSQEKNILTKCDACSIDNLQNAEPQCKVSEDLVSTSQGQFSQTENDDTELFSPKDTRAEKAEEEEIVHQKVDTHRQVESLENVEYEEKLKTGSLTPIDDGMSEITEEDTQRTMTPDDPKKMDETVKLGEEGNKIHPEDEQVLEEGDDIEITDSGLEEEDNMHMNEAEVQREDTATSATALMHEKVESSSGVLQLVSECENKSDEGEKPESEISICELWSVGDTGVKLDTGKEKMMAPESESDITEDEQEEEDDSLLNESEQCEEGNMSEVENKQTLYKEPEEEEEIMSVREDSQEKNILTKCDACSIDNLQNAEPDLHTTEFTNEEEEEDVAMNSEMQSKTRETDDVAAAVDEKLYVTTAEVSVNETFFDEDHVEEERPFVETACTHISSTLEPEAETEPEVSGEFKNISLRMCEGEVVVSEELNSATCGETQKGVPEYKNETGQDKNSTQRFLEVVNFKEIQTNQLPEEESSQDSESLQNTGHNYSLVDEHKIKEQESTEDNKQDHTGILYHTHSRLLQETDTPLFDQVNEESGVLFEEEEGKFLVPSMKIEHSQKESGTCVGLTDESDETTIQQQDGTGLDEFETDEGFSDLKDFLGHGSETTGAVAAGEAIQFPEESSKGIGIEEQKMADTSFFQESVDTINLDQHCTMATSLLEDMIESRLLKQSIESKPKTTEDCTVDVHSAVIDSKEMGYGLEEEAAGNEIQNNNQMEMSNLQLVSQLEVKDKNESALFAGSEVDKLFDISNKETVTDTEAADESMTDEFKQKDAAVISPEEMVTDSEWNCAKEESSSISRNQDVIEEEILDLWMQAASSENTADMKHRERPQQIDVKLERSNEEQPEISSVQTETEKEQLVKSNSGESGLVSNTEFSSLTAESGFLNQPVCVWDTQNSATQLLKPAATESFQDIYDTLDSTSESTDISDFSTQQFKFQSQDILIEEAVGTEQSHLKEEESHTETGFHPDSVAMSSEARQDKFDGERVELVETEIEKDTEAETTDPASKNDWKDIEDSDFTSSKKEVEETNFGDEALGVTASHSPSEFKPIQSRQSKSLLEDSEERILSMESGLQVDTWTESERLFQLPSFKKPQPEWSKDSAESLHEQNRTQVADQVDSSALDFTAQRSRIAVKNPRVRPPKDARSLLHMPSVEPTPSSNLPVKVPAGLPLGGLGIGIKLPGLGAGFPVLKKTQRVGREENSSETPKQETKPDDKSDTPKQDEVQHKPKWMPPKQLGFGNPLMSELKTKLKKPTKE</sequence>
<feature type="compositionally biased region" description="Polar residues" evidence="1">
    <location>
        <begin position="2079"/>
        <end position="2088"/>
    </location>
</feature>
<feature type="compositionally biased region" description="Basic and acidic residues" evidence="1">
    <location>
        <begin position="1792"/>
        <end position="1812"/>
    </location>
</feature>
<feature type="region of interest" description="Disordered" evidence="1">
    <location>
        <begin position="99"/>
        <end position="240"/>
    </location>
</feature>
<accession>A0A6G1QPJ0</accession>
<feature type="region of interest" description="Disordered" evidence="1">
    <location>
        <begin position="2160"/>
        <end position="2225"/>
    </location>
</feature>
<protein>
    <submittedName>
        <fullName evidence="2">Uncharacterized protein</fullName>
    </submittedName>
</protein>
<gene>
    <name evidence="2" type="ORF">EXN66_Car020154</name>
</gene>
<feature type="region of interest" description="Disordered" evidence="1">
    <location>
        <begin position="402"/>
        <end position="531"/>
    </location>
</feature>
<feature type="compositionally biased region" description="Polar residues" evidence="1">
    <location>
        <begin position="110"/>
        <end position="120"/>
    </location>
</feature>
<reference evidence="2 3" key="1">
    <citation type="submission" date="2019-02" db="EMBL/GenBank/DDBJ databases">
        <title>Opniocepnalus argus genome.</title>
        <authorList>
            <person name="Zhou C."/>
            <person name="Xiao S."/>
        </authorList>
    </citation>
    <scope>NUCLEOTIDE SEQUENCE [LARGE SCALE GENOMIC DNA]</scope>
    <source>
        <strain evidence="2">OARG1902GOOAL</strain>
        <tissue evidence="2">Muscle</tissue>
    </source>
</reference>
<feature type="compositionally biased region" description="Basic and acidic residues" evidence="1">
    <location>
        <begin position="148"/>
        <end position="172"/>
    </location>
</feature>
<feature type="compositionally biased region" description="Basic and acidic residues" evidence="1">
    <location>
        <begin position="493"/>
        <end position="523"/>
    </location>
</feature>
<evidence type="ECO:0000256" key="1">
    <source>
        <dbReference type="SAM" id="MobiDB-lite"/>
    </source>
</evidence>
<feature type="compositionally biased region" description="Acidic residues" evidence="1">
    <location>
        <begin position="1211"/>
        <end position="1235"/>
    </location>
</feature>
<feature type="compositionally biased region" description="Acidic residues" evidence="1">
    <location>
        <begin position="231"/>
        <end position="240"/>
    </location>
</feature>
<feature type="compositionally biased region" description="Basic and acidic residues" evidence="1">
    <location>
        <begin position="1242"/>
        <end position="1251"/>
    </location>
</feature>
<feature type="compositionally biased region" description="Basic and acidic residues" evidence="1">
    <location>
        <begin position="1946"/>
        <end position="1968"/>
    </location>
</feature>
<feature type="region of interest" description="Disordered" evidence="1">
    <location>
        <begin position="322"/>
        <end position="376"/>
    </location>
</feature>
<feature type="region of interest" description="Disordered" evidence="1">
    <location>
        <begin position="33"/>
        <end position="78"/>
    </location>
</feature>
<feature type="region of interest" description="Disordered" evidence="1">
    <location>
        <begin position="1296"/>
        <end position="1316"/>
    </location>
</feature>
<feature type="compositionally biased region" description="Basic and acidic residues" evidence="1">
    <location>
        <begin position="437"/>
        <end position="463"/>
    </location>
</feature>
<feature type="region of interest" description="Disordered" evidence="1">
    <location>
        <begin position="2056"/>
        <end position="2088"/>
    </location>
</feature>
<feature type="region of interest" description="Disordered" evidence="1">
    <location>
        <begin position="2100"/>
        <end position="2131"/>
    </location>
</feature>
<feature type="compositionally biased region" description="Basic and acidic residues" evidence="1">
    <location>
        <begin position="2062"/>
        <end position="2078"/>
    </location>
</feature>
<feature type="compositionally biased region" description="Polar residues" evidence="1">
    <location>
        <begin position="1005"/>
        <end position="1015"/>
    </location>
</feature>
<feature type="region of interest" description="Disordered" evidence="1">
    <location>
        <begin position="904"/>
        <end position="976"/>
    </location>
</feature>
<feature type="compositionally biased region" description="Polar residues" evidence="1">
    <location>
        <begin position="34"/>
        <end position="50"/>
    </location>
</feature>
<feature type="compositionally biased region" description="Polar residues" evidence="1">
    <location>
        <begin position="402"/>
        <end position="412"/>
    </location>
</feature>
<feature type="compositionally biased region" description="Acidic residues" evidence="1">
    <location>
        <begin position="333"/>
        <end position="362"/>
    </location>
</feature>
<feature type="compositionally biased region" description="Basic and acidic residues" evidence="1">
    <location>
        <begin position="202"/>
        <end position="217"/>
    </location>
</feature>
<evidence type="ECO:0000313" key="2">
    <source>
        <dbReference type="EMBL" id="KAF3704465.1"/>
    </source>
</evidence>
<feature type="compositionally biased region" description="Basic and acidic residues" evidence="1">
    <location>
        <begin position="730"/>
        <end position="754"/>
    </location>
</feature>
<feature type="compositionally biased region" description="Basic and acidic residues" evidence="1">
    <location>
        <begin position="784"/>
        <end position="814"/>
    </location>
</feature>
<feature type="compositionally biased region" description="Polar residues" evidence="1">
    <location>
        <begin position="1830"/>
        <end position="1840"/>
    </location>
</feature>
<feature type="compositionally biased region" description="Basic and acidic residues" evidence="1">
    <location>
        <begin position="1922"/>
        <end position="1935"/>
    </location>
</feature>
<feature type="compositionally biased region" description="Basic and acidic residues" evidence="1">
    <location>
        <begin position="1080"/>
        <end position="1110"/>
    </location>
</feature>
<organism evidence="2 3">
    <name type="scientific">Channa argus</name>
    <name type="common">Northern snakehead</name>
    <name type="synonym">Ophicephalus argus</name>
    <dbReference type="NCBI Taxonomy" id="215402"/>
    <lineage>
        <taxon>Eukaryota</taxon>
        <taxon>Metazoa</taxon>
        <taxon>Chordata</taxon>
        <taxon>Craniata</taxon>
        <taxon>Vertebrata</taxon>
        <taxon>Euteleostomi</taxon>
        <taxon>Actinopterygii</taxon>
        <taxon>Neopterygii</taxon>
        <taxon>Teleostei</taxon>
        <taxon>Neoteleostei</taxon>
        <taxon>Acanthomorphata</taxon>
        <taxon>Anabantaria</taxon>
        <taxon>Anabantiformes</taxon>
        <taxon>Channoidei</taxon>
        <taxon>Channidae</taxon>
        <taxon>Channa</taxon>
    </lineage>
</organism>
<proteinExistence type="predicted"/>
<feature type="compositionally biased region" description="Basic and acidic residues" evidence="1">
    <location>
        <begin position="2165"/>
        <end position="2195"/>
    </location>
</feature>
<feature type="compositionally biased region" description="Basic and acidic residues" evidence="1">
    <location>
        <begin position="121"/>
        <end position="136"/>
    </location>
</feature>
<feature type="region of interest" description="Disordered" evidence="1">
    <location>
        <begin position="1789"/>
        <end position="1840"/>
    </location>
</feature>
<feature type="region of interest" description="Disordered" evidence="1">
    <location>
        <begin position="1919"/>
        <end position="2031"/>
    </location>
</feature>
<feature type="compositionally biased region" description="Basic and acidic residues" evidence="1">
    <location>
        <begin position="951"/>
        <end position="960"/>
    </location>
</feature>
<feature type="compositionally biased region" description="Acidic residues" evidence="1">
    <location>
        <begin position="924"/>
        <end position="944"/>
    </location>
</feature>